<dbReference type="Proteomes" id="UP001633002">
    <property type="component" value="Unassembled WGS sequence"/>
</dbReference>
<accession>A0ABD3GY62</accession>
<keyword evidence="2" id="KW-1185">Reference proteome</keyword>
<proteinExistence type="predicted"/>
<gene>
    <name evidence="1" type="ORF">R1sor_001112</name>
</gene>
<sequence>MAVQVTMAAITSKPVHDLVQQLDRAAVTSNKEEPEDYENSNAPGHAAVLLECLGIDNWVNLFHIFTTKGEEATITAVRQLHEELPALLENDILEEGRADKMATIIGKALSWVDLDKMMLTDANNTGDECQTDVPTQVRSNPMIDFGVFSEEEKASFSDNLDNFNMMQAGEKVARTEKGDPFIPTDSPRTVEIDFQIMLTR</sequence>
<protein>
    <submittedName>
        <fullName evidence="1">Uncharacterized protein</fullName>
    </submittedName>
</protein>
<evidence type="ECO:0000313" key="2">
    <source>
        <dbReference type="Proteomes" id="UP001633002"/>
    </source>
</evidence>
<dbReference type="AlphaFoldDB" id="A0ABD3GY62"/>
<comment type="caution">
    <text evidence="1">The sequence shown here is derived from an EMBL/GenBank/DDBJ whole genome shotgun (WGS) entry which is preliminary data.</text>
</comment>
<organism evidence="1 2">
    <name type="scientific">Riccia sorocarpa</name>
    <dbReference type="NCBI Taxonomy" id="122646"/>
    <lineage>
        <taxon>Eukaryota</taxon>
        <taxon>Viridiplantae</taxon>
        <taxon>Streptophyta</taxon>
        <taxon>Embryophyta</taxon>
        <taxon>Marchantiophyta</taxon>
        <taxon>Marchantiopsida</taxon>
        <taxon>Marchantiidae</taxon>
        <taxon>Marchantiales</taxon>
        <taxon>Ricciaceae</taxon>
        <taxon>Riccia</taxon>
    </lineage>
</organism>
<dbReference type="EMBL" id="JBJQOH010000006">
    <property type="protein sequence ID" value="KAL3683090.1"/>
    <property type="molecule type" value="Genomic_DNA"/>
</dbReference>
<name>A0ABD3GY62_9MARC</name>
<evidence type="ECO:0000313" key="1">
    <source>
        <dbReference type="EMBL" id="KAL3683090.1"/>
    </source>
</evidence>
<reference evidence="1 2" key="1">
    <citation type="submission" date="2024-09" db="EMBL/GenBank/DDBJ databases">
        <title>Chromosome-scale assembly of Riccia sorocarpa.</title>
        <authorList>
            <person name="Paukszto L."/>
        </authorList>
    </citation>
    <scope>NUCLEOTIDE SEQUENCE [LARGE SCALE GENOMIC DNA]</scope>
    <source>
        <strain evidence="1">LP-2024</strain>
        <tissue evidence="1">Aerial parts of the thallus</tissue>
    </source>
</reference>